<keyword evidence="3" id="KW-1185">Reference proteome</keyword>
<dbReference type="SUPFAM" id="SSF143422">
    <property type="entry name" value="Transposase IS200-like"/>
    <property type="match status" value="1"/>
</dbReference>
<dbReference type="RefSeq" id="WP_120239886.1">
    <property type="nucleotide sequence ID" value="NZ_RAPQ01000009.1"/>
</dbReference>
<dbReference type="InterPro" id="IPR036515">
    <property type="entry name" value="Transposase_17_sf"/>
</dbReference>
<gene>
    <name evidence="2" type="ORF">BXY64_2098</name>
</gene>
<dbReference type="GO" id="GO:0006313">
    <property type="term" value="P:DNA transposition"/>
    <property type="evidence" value="ECO:0007669"/>
    <property type="project" value="InterPro"/>
</dbReference>
<evidence type="ECO:0000313" key="3">
    <source>
        <dbReference type="Proteomes" id="UP000284531"/>
    </source>
</evidence>
<reference evidence="2 3" key="1">
    <citation type="submission" date="2018-09" db="EMBL/GenBank/DDBJ databases">
        <title>Genomic Encyclopedia of Archaeal and Bacterial Type Strains, Phase II (KMG-II): from individual species to whole genera.</title>
        <authorList>
            <person name="Goeker M."/>
        </authorList>
    </citation>
    <scope>NUCLEOTIDE SEQUENCE [LARGE SCALE GENOMIC DNA]</scope>
    <source>
        <strain evidence="2 3">DSM 21950</strain>
    </source>
</reference>
<dbReference type="InterPro" id="IPR052715">
    <property type="entry name" value="RAYT_transposase"/>
</dbReference>
<dbReference type="GO" id="GO:0004803">
    <property type="term" value="F:transposase activity"/>
    <property type="evidence" value="ECO:0007669"/>
    <property type="project" value="InterPro"/>
</dbReference>
<dbReference type="Proteomes" id="UP000284531">
    <property type="component" value="Unassembled WGS sequence"/>
</dbReference>
<sequence length="188" mass="22001">MKNRKSVRKPNHDYSEPGWYFITISTKEKEPFFGNIVDGEVQLSAIGKQAEKFWRNIAIYNKHVELGEFVIMPDHIHGIIGIVANRSDLAPGNRKDVAVGDYKDVALQRPYDTIKNQHMSSIAPKSGSLSVVIRSYKSALTKWCRQNGYFLFDWLPRFHDRIIRDQSEFDRIEEYIRKNPERYHTVRT</sequence>
<comment type="caution">
    <text evidence="2">The sequence shown here is derived from an EMBL/GenBank/DDBJ whole genome shotgun (WGS) entry which is preliminary data.</text>
</comment>
<proteinExistence type="predicted"/>
<evidence type="ECO:0000313" key="2">
    <source>
        <dbReference type="EMBL" id="RKE02018.1"/>
    </source>
</evidence>
<evidence type="ECO:0000259" key="1">
    <source>
        <dbReference type="SMART" id="SM01321"/>
    </source>
</evidence>
<name>A0A419X2U0_9BACT</name>
<dbReference type="PANTHER" id="PTHR36966">
    <property type="entry name" value="REP-ASSOCIATED TYROSINE TRANSPOSASE"/>
    <property type="match status" value="1"/>
</dbReference>
<dbReference type="EMBL" id="RAPQ01000009">
    <property type="protein sequence ID" value="RKE02018.1"/>
    <property type="molecule type" value="Genomic_DNA"/>
</dbReference>
<accession>A0A419X2U0</accession>
<protein>
    <recommendedName>
        <fullName evidence="1">Transposase IS200-like domain-containing protein</fullName>
    </recommendedName>
</protein>
<organism evidence="2 3">
    <name type="scientific">Marinifilum flexuosum</name>
    <dbReference type="NCBI Taxonomy" id="1117708"/>
    <lineage>
        <taxon>Bacteria</taxon>
        <taxon>Pseudomonadati</taxon>
        <taxon>Bacteroidota</taxon>
        <taxon>Bacteroidia</taxon>
        <taxon>Marinilabiliales</taxon>
        <taxon>Marinifilaceae</taxon>
    </lineage>
</organism>
<dbReference type="AlphaFoldDB" id="A0A419X2U0"/>
<feature type="domain" description="Transposase IS200-like" evidence="1">
    <location>
        <begin position="16"/>
        <end position="179"/>
    </location>
</feature>
<dbReference type="Gene3D" id="3.30.70.1290">
    <property type="entry name" value="Transposase IS200-like"/>
    <property type="match status" value="1"/>
</dbReference>
<dbReference type="InterPro" id="IPR002686">
    <property type="entry name" value="Transposase_17"/>
</dbReference>
<dbReference type="PANTHER" id="PTHR36966:SF1">
    <property type="entry name" value="REP-ASSOCIATED TYROSINE TRANSPOSASE"/>
    <property type="match status" value="1"/>
</dbReference>
<dbReference type="GO" id="GO:0043565">
    <property type="term" value="F:sequence-specific DNA binding"/>
    <property type="evidence" value="ECO:0007669"/>
    <property type="project" value="TreeGrafter"/>
</dbReference>
<dbReference type="OrthoDB" id="9794403at2"/>
<dbReference type="SMART" id="SM01321">
    <property type="entry name" value="Y1_Tnp"/>
    <property type="match status" value="1"/>
</dbReference>